<evidence type="ECO:0000259" key="4">
    <source>
        <dbReference type="Pfam" id="PF20769"/>
    </source>
</evidence>
<keyword evidence="1" id="KW-1133">Transmembrane helix</keyword>
<dbReference type="InterPro" id="IPR014239">
    <property type="entry name" value="YpeB_PepSY1-2"/>
</dbReference>
<dbReference type="InterPro" id="IPR048402">
    <property type="entry name" value="YpeB_N"/>
</dbReference>
<dbReference type="GO" id="GO:0009847">
    <property type="term" value="P:spore germination"/>
    <property type="evidence" value="ECO:0007669"/>
    <property type="project" value="InterPro"/>
</dbReference>
<dbReference type="InterPro" id="IPR025711">
    <property type="entry name" value="PepSY"/>
</dbReference>
<feature type="domain" description="Sporulation protein YpeB PepSY1 and PepSY2" evidence="3">
    <location>
        <begin position="202"/>
        <end position="395"/>
    </location>
</feature>
<evidence type="ECO:0000256" key="1">
    <source>
        <dbReference type="SAM" id="Phobius"/>
    </source>
</evidence>
<evidence type="ECO:0000259" key="3">
    <source>
        <dbReference type="Pfam" id="PF14620"/>
    </source>
</evidence>
<keyword evidence="1" id="KW-0472">Membrane</keyword>
<evidence type="ECO:0000259" key="2">
    <source>
        <dbReference type="Pfam" id="PF03413"/>
    </source>
</evidence>
<dbReference type="AlphaFoldDB" id="A0A1V4SRD0"/>
<feature type="domain" description="PepSY" evidence="2">
    <location>
        <begin position="398"/>
        <end position="457"/>
    </location>
</feature>
<gene>
    <name evidence="5" type="primary">ypeB</name>
    <name evidence="5" type="ORF">CLHUN_07150</name>
</gene>
<name>A0A1V4SRD0_RUMHU</name>
<dbReference type="Pfam" id="PF14620">
    <property type="entry name" value="YPEB_PepSY1-2"/>
    <property type="match status" value="1"/>
</dbReference>
<comment type="caution">
    <text evidence="5">The sequence shown here is derived from an EMBL/GenBank/DDBJ whole genome shotgun (WGS) entry which is preliminary data.</text>
</comment>
<dbReference type="NCBIfam" id="TIGR02889">
    <property type="entry name" value="spore_YpeB"/>
    <property type="match status" value="1"/>
</dbReference>
<dbReference type="Pfam" id="PF03413">
    <property type="entry name" value="PepSY"/>
    <property type="match status" value="1"/>
</dbReference>
<keyword evidence="6" id="KW-1185">Reference proteome</keyword>
<evidence type="ECO:0000313" key="5">
    <source>
        <dbReference type="EMBL" id="OPX45777.1"/>
    </source>
</evidence>
<dbReference type="EMBL" id="MZGX01000003">
    <property type="protein sequence ID" value="OPX45777.1"/>
    <property type="molecule type" value="Genomic_DNA"/>
</dbReference>
<keyword evidence="1" id="KW-0812">Transmembrane</keyword>
<dbReference type="RefSeq" id="WP_242656426.1">
    <property type="nucleotide sequence ID" value="NZ_MZGX01000003.1"/>
</dbReference>
<feature type="transmembrane region" description="Helical" evidence="1">
    <location>
        <begin position="24"/>
        <end position="45"/>
    </location>
</feature>
<feature type="domain" description="Sporulation protein YpeB N-terminal" evidence="4">
    <location>
        <begin position="52"/>
        <end position="183"/>
    </location>
</feature>
<organism evidence="5 6">
    <name type="scientific">Ruminiclostridium hungatei</name>
    <name type="common">Clostridium hungatei</name>
    <dbReference type="NCBI Taxonomy" id="48256"/>
    <lineage>
        <taxon>Bacteria</taxon>
        <taxon>Bacillati</taxon>
        <taxon>Bacillota</taxon>
        <taxon>Clostridia</taxon>
        <taxon>Eubacteriales</taxon>
        <taxon>Oscillospiraceae</taxon>
        <taxon>Ruminiclostridium</taxon>
    </lineage>
</organism>
<proteinExistence type="predicted"/>
<dbReference type="STRING" id="48256.CLHUN_07150"/>
<accession>A0A1V4SRD0</accession>
<evidence type="ECO:0000313" key="6">
    <source>
        <dbReference type="Proteomes" id="UP000191554"/>
    </source>
</evidence>
<dbReference type="Proteomes" id="UP000191554">
    <property type="component" value="Unassembled WGS sequence"/>
</dbReference>
<dbReference type="Pfam" id="PF20769">
    <property type="entry name" value="YPEB_N"/>
    <property type="match status" value="1"/>
</dbReference>
<protein>
    <submittedName>
        <fullName evidence="5">Sporulation protein YpeB</fullName>
    </submittedName>
</protein>
<reference evidence="5 6" key="1">
    <citation type="submission" date="2017-03" db="EMBL/GenBank/DDBJ databases">
        <title>Genome sequence of Clostridium hungatei DSM 14427.</title>
        <authorList>
            <person name="Poehlein A."/>
            <person name="Daniel R."/>
        </authorList>
    </citation>
    <scope>NUCLEOTIDE SEQUENCE [LARGE SCALE GENOMIC DNA]</scope>
    <source>
        <strain evidence="5 6">DSM 14427</strain>
    </source>
</reference>
<sequence length="471" mass="53436">MEQGEYENMNYHNDGWKKRRRMSWALPIAIVAVLALAGVSTWGYFQNRQLMDLRIMMENQYSRAFLDLNEYVDNLEVLLAKSMVTSTTRGTSTMLEEVWRQANLAQTNMGQLPVTPPILEKTSNFLTQVGDMAYAYNTKTMNGMPLSDDEYGILQKMHGYALSLQNSLHGIEEQINNGKMSWGTAGGPRQLKSQNSKYIQTTQFENVDKNFQEYPSMIYDGPYSDHMLKVKPVGLKDTKVEVGKAEEIVRKLIGNDKIASVERLENNNEGSIKTFRFKVKYKNSDDNGSAEVDITQQGGQLYWMLRDRSVQDAKLSMEAAKKAAQSFLKKNGFASMKDTYYMRIDGIATICYAYEQEGAIVYPDLVKVKVALDNGEVLGVESKGYLYNHKVRNIPATKLTLEQARKQINGRLKIEKQGKAIIPTDFKTERYCYEFQGTVGDQKFLLYINALTGAEEDILMLVSTDEGSLTM</sequence>